<protein>
    <submittedName>
        <fullName evidence="1">Uncharacterized protein</fullName>
    </submittedName>
</protein>
<gene>
    <name evidence="1" type="ORF">FKW77_001663</name>
</gene>
<dbReference type="AlphaFoldDB" id="A0A517LPT8"/>
<organism evidence="1 2">
    <name type="scientific">Venturia effusa</name>
    <dbReference type="NCBI Taxonomy" id="50376"/>
    <lineage>
        <taxon>Eukaryota</taxon>
        <taxon>Fungi</taxon>
        <taxon>Dikarya</taxon>
        <taxon>Ascomycota</taxon>
        <taxon>Pezizomycotina</taxon>
        <taxon>Dothideomycetes</taxon>
        <taxon>Pleosporomycetidae</taxon>
        <taxon>Venturiales</taxon>
        <taxon>Venturiaceae</taxon>
        <taxon>Venturia</taxon>
    </lineage>
</organism>
<keyword evidence="2" id="KW-1185">Reference proteome</keyword>
<dbReference type="EMBL" id="CP042202">
    <property type="protein sequence ID" value="QDS77583.1"/>
    <property type="molecule type" value="Genomic_DNA"/>
</dbReference>
<dbReference type="OrthoDB" id="3510794at2759"/>
<evidence type="ECO:0000313" key="1">
    <source>
        <dbReference type="EMBL" id="QDS77583.1"/>
    </source>
</evidence>
<proteinExistence type="predicted"/>
<name>A0A517LPT8_9PEZI</name>
<reference evidence="1 2" key="1">
    <citation type="submission" date="2019-07" db="EMBL/GenBank/DDBJ databases">
        <title>Finished genome of Venturia effusa.</title>
        <authorList>
            <person name="Young C.A."/>
            <person name="Cox M.P."/>
            <person name="Ganley A.R.D."/>
            <person name="David W.J."/>
        </authorList>
    </citation>
    <scope>NUCLEOTIDE SEQUENCE [LARGE SCALE GENOMIC DNA]</scope>
    <source>
        <strain evidence="2">albino</strain>
    </source>
</reference>
<evidence type="ECO:0000313" key="2">
    <source>
        <dbReference type="Proteomes" id="UP000316270"/>
    </source>
</evidence>
<dbReference type="Proteomes" id="UP000316270">
    <property type="component" value="Chromosome 18"/>
</dbReference>
<accession>A0A517LPT8</accession>
<sequence>MAPITRSQTASRRSYFPILTLPRELRETIWSLTASYHTIQKEFDQDDYDSYRVPRSEPRLCTPAILLVNHQIYAEAKACLVRQGVSMTGLSRLQLFLKEFQIRESLWRVITPATLRNISRFSVDLPGCGDCQSRRNKNAGYPSSNLRCGHKSWFFLILALCRNSENVPAQIMISNGAMKYTLRREHLTRLEHRAFAIMMDHIETAYQNHAGLRLYNYSALVEALLLEIQRIEEEENTELEGKEDAKY</sequence>